<comment type="caution">
    <text evidence="2">The sequence shown here is derived from an EMBL/GenBank/DDBJ whole genome shotgun (WGS) entry which is preliminary data.</text>
</comment>
<proteinExistence type="predicted"/>
<evidence type="ECO:0008006" key="4">
    <source>
        <dbReference type="Google" id="ProtNLM"/>
    </source>
</evidence>
<dbReference type="InterPro" id="IPR045788">
    <property type="entry name" value="MobC_2"/>
</dbReference>
<organism evidence="2 3">
    <name type="scientific">Pedobacter nutrimenti</name>
    <dbReference type="NCBI Taxonomy" id="1241337"/>
    <lineage>
        <taxon>Bacteria</taxon>
        <taxon>Pseudomonadati</taxon>
        <taxon>Bacteroidota</taxon>
        <taxon>Sphingobacteriia</taxon>
        <taxon>Sphingobacteriales</taxon>
        <taxon>Sphingobacteriaceae</taxon>
        <taxon>Pedobacter</taxon>
    </lineage>
</organism>
<protein>
    <recommendedName>
        <fullName evidence="4">MobA protein</fullName>
    </recommendedName>
</protein>
<feature type="region of interest" description="Disordered" evidence="1">
    <location>
        <begin position="1"/>
        <end position="24"/>
    </location>
</feature>
<dbReference type="NCBIfam" id="NF041324">
    <property type="entry name" value="Bacteroid_MobA"/>
    <property type="match status" value="1"/>
</dbReference>
<evidence type="ECO:0000313" key="2">
    <source>
        <dbReference type="EMBL" id="PYF71435.1"/>
    </source>
</evidence>
<dbReference type="Pfam" id="PF19514">
    <property type="entry name" value="MobC_2"/>
    <property type="match status" value="1"/>
</dbReference>
<accession>A0A318UA97</accession>
<dbReference type="Proteomes" id="UP000248198">
    <property type="component" value="Unassembled WGS sequence"/>
</dbReference>
<name>A0A318UA97_9SPHI</name>
<dbReference type="EMBL" id="QKLU01000007">
    <property type="protein sequence ID" value="PYF71435.1"/>
    <property type="molecule type" value="Genomic_DNA"/>
</dbReference>
<dbReference type="AlphaFoldDB" id="A0A318UA97"/>
<keyword evidence="3" id="KW-1185">Reference proteome</keyword>
<gene>
    <name evidence="2" type="ORF">B0O44_10750</name>
</gene>
<reference evidence="2 3" key="1">
    <citation type="submission" date="2018-06" db="EMBL/GenBank/DDBJ databases">
        <title>Genomic Encyclopedia of Archaeal and Bacterial Type Strains, Phase II (KMG-II): from individual species to whole genera.</title>
        <authorList>
            <person name="Goeker M."/>
        </authorList>
    </citation>
    <scope>NUCLEOTIDE SEQUENCE [LARGE SCALE GENOMIC DNA]</scope>
    <source>
        <strain evidence="2 3">DSM 27372</strain>
    </source>
</reference>
<evidence type="ECO:0000256" key="1">
    <source>
        <dbReference type="SAM" id="MobiDB-lite"/>
    </source>
</evidence>
<evidence type="ECO:0000313" key="3">
    <source>
        <dbReference type="Proteomes" id="UP000248198"/>
    </source>
</evidence>
<sequence>MLSAAKNNLPLHGAGKPPPKSGFMEIVMDRDMDDKKRNQISKGGRKPKNDPATHRYSISLNDTENAQFLTLFEQSGMKVMAHFITACIFQKTIKTVKIDMDAVEFHTRLTSFYSQFRAVGVNYNQIVKILYRNFSEKKASAYLFKLEKQTAEMADLCRKVIELTQEFEKKHLQK</sequence>